<dbReference type="GeneID" id="64594189"/>
<dbReference type="Proteomes" id="UP000719766">
    <property type="component" value="Unassembled WGS sequence"/>
</dbReference>
<reference evidence="2" key="1">
    <citation type="journal article" date="2020" name="New Phytol.">
        <title>Comparative genomics reveals dynamic genome evolution in host specialist ectomycorrhizal fungi.</title>
        <authorList>
            <person name="Lofgren L.A."/>
            <person name="Nguyen N.H."/>
            <person name="Vilgalys R."/>
            <person name="Ruytinx J."/>
            <person name="Liao H.L."/>
            <person name="Branco S."/>
            <person name="Kuo A."/>
            <person name="LaButti K."/>
            <person name="Lipzen A."/>
            <person name="Andreopoulos W."/>
            <person name="Pangilinan J."/>
            <person name="Riley R."/>
            <person name="Hundley H."/>
            <person name="Na H."/>
            <person name="Barry K."/>
            <person name="Grigoriev I.V."/>
            <person name="Stajich J.E."/>
            <person name="Kennedy P.G."/>
        </authorList>
    </citation>
    <scope>NUCLEOTIDE SEQUENCE</scope>
    <source>
        <strain evidence="2">S12</strain>
    </source>
</reference>
<keyword evidence="1" id="KW-0812">Transmembrane</keyword>
<accession>A0A9P7AJ12</accession>
<dbReference type="CDD" id="cd00201">
    <property type="entry name" value="WW"/>
    <property type="match status" value="1"/>
</dbReference>
<feature type="transmembrane region" description="Helical" evidence="1">
    <location>
        <begin position="318"/>
        <end position="343"/>
    </location>
</feature>
<dbReference type="AlphaFoldDB" id="A0A9P7AJ12"/>
<sequence length="356" mass="40135">MANTARIVHPKCKTLIPPGCYHQFLTSWQNVYGEWEEHIHPSGATYYYNQIWKTYIGLNLRDCSKVQLENFEVLWMALIFEESAILLGNGIIKAQFWKHVEFFPYSFKLDRFLVRKLQAEIDWFHADALTLENSTLATIFSNRDVTEKIITRLASLGSDGSITEPGVALFCRLYHMLQHLNQIYVDGLVNSLNIKNFVDDVSTQITVQITLAGVIMAINASFLAIQGVGTGKVAESILKGSIIFCVACMFLGMFAQHFGEKLKTLRFAAYYLDQEMIVVIGVLSAPRFFYIMRQMYLGITWSSIGFLASAFVDSEHSTATLVTCTCCLLIVMDILGPLAWCGLRAGVVPFFHIAED</sequence>
<protein>
    <submittedName>
        <fullName evidence="2">Uncharacterized protein</fullName>
    </submittedName>
</protein>
<evidence type="ECO:0000256" key="1">
    <source>
        <dbReference type="SAM" id="Phobius"/>
    </source>
</evidence>
<dbReference type="OrthoDB" id="2655860at2759"/>
<feature type="transmembrane region" description="Helical" evidence="1">
    <location>
        <begin position="295"/>
        <end position="312"/>
    </location>
</feature>
<keyword evidence="1" id="KW-0472">Membrane</keyword>
<dbReference type="EMBL" id="JABBWE010000049">
    <property type="protein sequence ID" value="KAG1790536.1"/>
    <property type="molecule type" value="Genomic_DNA"/>
</dbReference>
<keyword evidence="3" id="KW-1185">Reference proteome</keyword>
<gene>
    <name evidence="2" type="ORF">HD556DRAFT_1310550</name>
</gene>
<comment type="caution">
    <text evidence="2">The sequence shown here is derived from an EMBL/GenBank/DDBJ whole genome shotgun (WGS) entry which is preliminary data.</text>
</comment>
<organism evidence="2 3">
    <name type="scientific">Suillus plorans</name>
    <dbReference type="NCBI Taxonomy" id="116603"/>
    <lineage>
        <taxon>Eukaryota</taxon>
        <taxon>Fungi</taxon>
        <taxon>Dikarya</taxon>
        <taxon>Basidiomycota</taxon>
        <taxon>Agaricomycotina</taxon>
        <taxon>Agaricomycetes</taxon>
        <taxon>Agaricomycetidae</taxon>
        <taxon>Boletales</taxon>
        <taxon>Suillineae</taxon>
        <taxon>Suillaceae</taxon>
        <taxon>Suillus</taxon>
    </lineage>
</organism>
<feature type="transmembrane region" description="Helical" evidence="1">
    <location>
        <begin position="205"/>
        <end position="225"/>
    </location>
</feature>
<dbReference type="InterPro" id="IPR001202">
    <property type="entry name" value="WW_dom"/>
</dbReference>
<keyword evidence="1" id="KW-1133">Transmembrane helix</keyword>
<name>A0A9P7AJ12_9AGAM</name>
<evidence type="ECO:0000313" key="3">
    <source>
        <dbReference type="Proteomes" id="UP000719766"/>
    </source>
</evidence>
<proteinExistence type="predicted"/>
<dbReference type="RefSeq" id="XP_041157498.1">
    <property type="nucleotide sequence ID" value="XM_041300425.1"/>
</dbReference>
<feature type="transmembrane region" description="Helical" evidence="1">
    <location>
        <begin position="237"/>
        <end position="255"/>
    </location>
</feature>
<evidence type="ECO:0000313" key="2">
    <source>
        <dbReference type="EMBL" id="KAG1790536.1"/>
    </source>
</evidence>